<dbReference type="RefSeq" id="WP_076371723.1">
    <property type="nucleotide sequence ID" value="NZ_FTMX01000009.1"/>
</dbReference>
<comment type="caution">
    <text evidence="1">The sequence shown here is derived from an EMBL/GenBank/DDBJ whole genome shotgun (WGS) entry which is preliminary data.</text>
</comment>
<accession>A0A9X8RDL9</accession>
<dbReference type="Proteomes" id="UP000185829">
    <property type="component" value="Unassembled WGS sequence"/>
</dbReference>
<evidence type="ECO:0000313" key="2">
    <source>
        <dbReference type="Proteomes" id="UP000185829"/>
    </source>
</evidence>
<name>A0A9X8RDL9_9BACI</name>
<dbReference type="EMBL" id="FTMX01000009">
    <property type="protein sequence ID" value="SIS01681.1"/>
    <property type="molecule type" value="Genomic_DNA"/>
</dbReference>
<proteinExistence type="predicted"/>
<reference evidence="1 2" key="1">
    <citation type="submission" date="2017-01" db="EMBL/GenBank/DDBJ databases">
        <authorList>
            <person name="Varghese N."/>
            <person name="Submissions S."/>
        </authorList>
    </citation>
    <scope>NUCLEOTIDE SEQUENCE [LARGE SCALE GENOMIC DNA]</scope>
    <source>
        <strain evidence="1 2">RUG2-6</strain>
    </source>
</reference>
<gene>
    <name evidence="1" type="ORF">SAMN05878482_10960</name>
</gene>
<dbReference type="AlphaFoldDB" id="A0A9X8RDL9"/>
<organism evidence="1 2">
    <name type="scientific">Peribacillus simplex</name>
    <dbReference type="NCBI Taxonomy" id="1478"/>
    <lineage>
        <taxon>Bacteria</taxon>
        <taxon>Bacillati</taxon>
        <taxon>Bacillota</taxon>
        <taxon>Bacilli</taxon>
        <taxon>Bacillales</taxon>
        <taxon>Bacillaceae</taxon>
        <taxon>Peribacillus</taxon>
    </lineage>
</organism>
<sequence>MVYRPTVRYPDVYKNYIENVFKATDLDRNQIIRLALFVAAHSNEYKSILQKYKIADVPLPCPDWGRDEDGCWTDQNYITKQNHAPYKLTEQGGIKIILG</sequence>
<evidence type="ECO:0000313" key="1">
    <source>
        <dbReference type="EMBL" id="SIS01681.1"/>
    </source>
</evidence>
<protein>
    <submittedName>
        <fullName evidence="1">Uncharacterized protein</fullName>
    </submittedName>
</protein>